<keyword evidence="1" id="KW-0472">Membrane</keyword>
<organism evidence="3 4">
    <name type="scientific">Uliginosibacterium silvisoli</name>
    <dbReference type="NCBI Taxonomy" id="3114758"/>
    <lineage>
        <taxon>Bacteria</taxon>
        <taxon>Pseudomonadati</taxon>
        <taxon>Pseudomonadota</taxon>
        <taxon>Betaproteobacteria</taxon>
        <taxon>Rhodocyclales</taxon>
        <taxon>Zoogloeaceae</taxon>
        <taxon>Uliginosibacterium</taxon>
    </lineage>
</organism>
<protein>
    <submittedName>
        <fullName evidence="3">VanZ family protein</fullName>
    </submittedName>
</protein>
<feature type="transmembrane region" description="Helical" evidence="1">
    <location>
        <begin position="111"/>
        <end position="129"/>
    </location>
</feature>
<sequence>MTQWLRRGWLPLILVIAIAYGSFYPFDYATALAPPDPWLALLREKLVWTSFADVIGNVVLFIPIGLSARLIDGKLRLSVVAALTALIVFYAYAIQVGQYYFAGRDPLLSDVVWNSAGWMSGVAGAYLLRRWQRAMPRVTHNASRAIALTILALWLGSELAPFVPSLDVQRLKDALKPLLHPEDVVVARAFALSCGLATCAELMLIASREDRLWRNLAMLVGATLLGKLLVATHAWHWATFLAIPCGALLTRLTQRMHENNRHLVLALLLLAAFTCNEIFPLQLREEQVAMQWIPFAARLGGNMLTNMDSLFLSLFQYTGILWFLTQQGARLVGVTLALSVWAFAMEWAQTWLADRTPDATEVLLVMFSAALIRQMQRHAAPTTHLQGKGLPATQKP</sequence>
<gene>
    <name evidence="3" type="ORF">VVD49_05940</name>
</gene>
<accession>A0ABU6K001</accession>
<keyword evidence="1" id="KW-0812">Transmembrane</keyword>
<evidence type="ECO:0000313" key="4">
    <source>
        <dbReference type="Proteomes" id="UP001331561"/>
    </source>
</evidence>
<comment type="caution">
    <text evidence="3">The sequence shown here is derived from an EMBL/GenBank/DDBJ whole genome shotgun (WGS) entry which is preliminary data.</text>
</comment>
<dbReference type="Proteomes" id="UP001331561">
    <property type="component" value="Unassembled WGS sequence"/>
</dbReference>
<evidence type="ECO:0000313" key="3">
    <source>
        <dbReference type="EMBL" id="MEC5385254.1"/>
    </source>
</evidence>
<feature type="transmembrane region" description="Helical" evidence="1">
    <location>
        <begin position="264"/>
        <end position="283"/>
    </location>
</feature>
<feature type="transmembrane region" description="Helical" evidence="1">
    <location>
        <begin position="78"/>
        <end position="99"/>
    </location>
</feature>
<feature type="transmembrane region" description="Helical" evidence="1">
    <location>
        <begin position="303"/>
        <end position="324"/>
    </location>
</feature>
<name>A0ABU6K001_9RHOO</name>
<dbReference type="Pfam" id="PF04892">
    <property type="entry name" value="VanZ"/>
    <property type="match status" value="1"/>
</dbReference>
<feature type="transmembrane region" description="Helical" evidence="1">
    <location>
        <begin position="184"/>
        <end position="205"/>
    </location>
</feature>
<feature type="transmembrane region" description="Helical" evidence="1">
    <location>
        <begin position="9"/>
        <end position="26"/>
    </location>
</feature>
<dbReference type="InterPro" id="IPR006976">
    <property type="entry name" value="VanZ-like"/>
</dbReference>
<feature type="transmembrane region" description="Helical" evidence="1">
    <location>
        <begin position="141"/>
        <end position="164"/>
    </location>
</feature>
<keyword evidence="4" id="KW-1185">Reference proteome</keyword>
<evidence type="ECO:0000259" key="2">
    <source>
        <dbReference type="Pfam" id="PF04892"/>
    </source>
</evidence>
<dbReference type="RefSeq" id="WP_327598213.1">
    <property type="nucleotide sequence ID" value="NZ_JAYXHS010000001.1"/>
</dbReference>
<keyword evidence="1" id="KW-1133">Transmembrane helix</keyword>
<proteinExistence type="predicted"/>
<evidence type="ECO:0000256" key="1">
    <source>
        <dbReference type="SAM" id="Phobius"/>
    </source>
</evidence>
<feature type="transmembrane region" description="Helical" evidence="1">
    <location>
        <begin position="331"/>
        <end position="348"/>
    </location>
</feature>
<feature type="domain" description="VanZ-like" evidence="2">
    <location>
        <begin position="44"/>
        <end position="128"/>
    </location>
</feature>
<feature type="transmembrane region" description="Helical" evidence="1">
    <location>
        <begin position="46"/>
        <end position="66"/>
    </location>
</feature>
<dbReference type="EMBL" id="JAYXHS010000001">
    <property type="protein sequence ID" value="MEC5385254.1"/>
    <property type="molecule type" value="Genomic_DNA"/>
</dbReference>
<reference evidence="3 4" key="1">
    <citation type="submission" date="2024-01" db="EMBL/GenBank/DDBJ databases">
        <title>Uliginosibacterium soil sp. nov.</title>
        <authorList>
            <person name="Lv Y."/>
        </authorList>
    </citation>
    <scope>NUCLEOTIDE SEQUENCE [LARGE SCALE GENOMIC DNA]</scope>
    <source>
        <strain evidence="3 4">H3</strain>
    </source>
</reference>